<evidence type="ECO:0000256" key="1">
    <source>
        <dbReference type="SAM" id="Phobius"/>
    </source>
</evidence>
<keyword evidence="1" id="KW-0812">Transmembrane</keyword>
<keyword evidence="1" id="KW-1133">Transmembrane helix</keyword>
<accession>A0ABR9GFR1</accession>
<organism evidence="2 3">
    <name type="scientific">Dyella acidiphila</name>
    <dbReference type="NCBI Taxonomy" id="2775866"/>
    <lineage>
        <taxon>Bacteria</taxon>
        <taxon>Pseudomonadati</taxon>
        <taxon>Pseudomonadota</taxon>
        <taxon>Gammaproteobacteria</taxon>
        <taxon>Lysobacterales</taxon>
        <taxon>Rhodanobacteraceae</taxon>
        <taxon>Dyella</taxon>
    </lineage>
</organism>
<evidence type="ECO:0000313" key="2">
    <source>
        <dbReference type="EMBL" id="MBE1162886.1"/>
    </source>
</evidence>
<proteinExistence type="predicted"/>
<feature type="transmembrane region" description="Helical" evidence="1">
    <location>
        <begin position="56"/>
        <end position="79"/>
    </location>
</feature>
<sequence length="135" mass="14584">MEPNFSDLKFNKNQKSDLTAREISKGQKAIIYAFLINLVAIVPVVVLPSLNVSHNVGGYIILATWIVRLGTIALGLYGIFKIASELGWSDLAKLATFVLLLIPVINLIALLVVNGRATAFLKKAGYKVGLAGAYK</sequence>
<feature type="transmembrane region" description="Helical" evidence="1">
    <location>
        <begin position="29"/>
        <end position="50"/>
    </location>
</feature>
<name>A0ABR9GFR1_9GAMM</name>
<keyword evidence="3" id="KW-1185">Reference proteome</keyword>
<dbReference type="RefSeq" id="WP_192557730.1">
    <property type="nucleotide sequence ID" value="NZ_JACZZA010000018.1"/>
</dbReference>
<comment type="caution">
    <text evidence="2">The sequence shown here is derived from an EMBL/GenBank/DDBJ whole genome shotgun (WGS) entry which is preliminary data.</text>
</comment>
<protein>
    <submittedName>
        <fullName evidence="2">Uncharacterized protein</fullName>
    </submittedName>
</protein>
<dbReference type="EMBL" id="JACZZA010000018">
    <property type="protein sequence ID" value="MBE1162886.1"/>
    <property type="molecule type" value="Genomic_DNA"/>
</dbReference>
<reference evidence="2 3" key="1">
    <citation type="submission" date="2020-09" db="EMBL/GenBank/DDBJ databases">
        <title>Dyella sp. 7MK23 isolated from forest soil.</title>
        <authorList>
            <person name="Fu J."/>
        </authorList>
    </citation>
    <scope>NUCLEOTIDE SEQUENCE [LARGE SCALE GENOMIC DNA]</scope>
    <source>
        <strain evidence="2 3">7MK23</strain>
    </source>
</reference>
<gene>
    <name evidence="2" type="ORF">IGX34_21085</name>
</gene>
<feature type="transmembrane region" description="Helical" evidence="1">
    <location>
        <begin position="91"/>
        <end position="113"/>
    </location>
</feature>
<keyword evidence="1" id="KW-0472">Membrane</keyword>
<evidence type="ECO:0000313" key="3">
    <source>
        <dbReference type="Proteomes" id="UP000651010"/>
    </source>
</evidence>
<dbReference type="Proteomes" id="UP000651010">
    <property type="component" value="Unassembled WGS sequence"/>
</dbReference>